<evidence type="ECO:0000313" key="3">
    <source>
        <dbReference type="EMBL" id="CZR52072.1"/>
    </source>
</evidence>
<dbReference type="PANTHER" id="PTHR32470">
    <property type="entry name" value="ADH DEHYDROGENASE [UBIQUINONE] 1 ALPHA SUBCOMPLEX ASSEMBLY FACTOR 2"/>
    <property type="match status" value="1"/>
</dbReference>
<dbReference type="GO" id="GO:0032981">
    <property type="term" value="P:mitochondrial respiratory chain complex I assembly"/>
    <property type="evidence" value="ECO:0007669"/>
    <property type="project" value="TreeGrafter"/>
</dbReference>
<name>A0A1L7WH21_9HELO</name>
<dbReference type="OrthoDB" id="10255576at2759"/>
<dbReference type="PANTHER" id="PTHR32470:SF2">
    <property type="entry name" value="NADH DEHYDROGENASE [UBIQUINONE] 1 ALPHA SUBCOMPLEX ASSEMBLY FACTOR 2"/>
    <property type="match status" value="1"/>
</dbReference>
<feature type="region of interest" description="Disordered" evidence="2">
    <location>
        <begin position="122"/>
        <end position="236"/>
    </location>
</feature>
<evidence type="ECO:0000256" key="2">
    <source>
        <dbReference type="SAM" id="MobiDB-lite"/>
    </source>
</evidence>
<evidence type="ECO:0000256" key="1">
    <source>
        <dbReference type="ARBA" id="ARBA00007355"/>
    </source>
</evidence>
<keyword evidence="4" id="KW-1185">Reference proteome</keyword>
<proteinExistence type="inferred from homology"/>
<dbReference type="Pfam" id="PF05071">
    <property type="entry name" value="NDUFA12"/>
    <property type="match status" value="1"/>
</dbReference>
<dbReference type="InterPro" id="IPR052618">
    <property type="entry name" value="ComplexI_NDUFA12"/>
</dbReference>
<dbReference type="GO" id="GO:0005739">
    <property type="term" value="C:mitochondrion"/>
    <property type="evidence" value="ECO:0007669"/>
    <property type="project" value="TreeGrafter"/>
</dbReference>
<organism evidence="3 4">
    <name type="scientific">Phialocephala subalpina</name>
    <dbReference type="NCBI Taxonomy" id="576137"/>
    <lineage>
        <taxon>Eukaryota</taxon>
        <taxon>Fungi</taxon>
        <taxon>Dikarya</taxon>
        <taxon>Ascomycota</taxon>
        <taxon>Pezizomycotina</taxon>
        <taxon>Leotiomycetes</taxon>
        <taxon>Helotiales</taxon>
        <taxon>Mollisiaceae</taxon>
        <taxon>Phialocephala</taxon>
        <taxon>Phialocephala fortinii species complex</taxon>
    </lineage>
</organism>
<dbReference type="Proteomes" id="UP000184330">
    <property type="component" value="Unassembled WGS sequence"/>
</dbReference>
<evidence type="ECO:0000313" key="4">
    <source>
        <dbReference type="Proteomes" id="UP000184330"/>
    </source>
</evidence>
<dbReference type="AlphaFoldDB" id="A0A1L7WH21"/>
<gene>
    <name evidence="3" type="ORF">PAC_01949</name>
</gene>
<dbReference type="InterPro" id="IPR007763">
    <property type="entry name" value="NDUFA12"/>
</dbReference>
<protein>
    <submittedName>
        <fullName evidence="3">Uncharacterized protein</fullName>
    </submittedName>
</protein>
<dbReference type="STRING" id="576137.A0A1L7WH21"/>
<sequence>MASKPLSPLRQAWYRWKSLKLPWRKRFLVGLDLQGNTFWEFRDTLSSHKYRMRRIVQYPPTTHYSEIKISPQWHQWLRHTRNDPPSLTEQSQDLVRQRNLKVLAAEADARWAAKLSFLDVPGTSQPLPDLELKDSGGYTQSAKSPDETGVRNAVGGELENTPQRVENTAKPMVEPEASVVVGKKQDNARQQTSRRRGEPKPTADPAEDPWKKAHGCTSEEWQPAAWDGNIAPQRRG</sequence>
<dbReference type="GO" id="GO:0045271">
    <property type="term" value="C:respiratory chain complex I"/>
    <property type="evidence" value="ECO:0007669"/>
    <property type="project" value="InterPro"/>
</dbReference>
<dbReference type="EMBL" id="FJOG01000002">
    <property type="protein sequence ID" value="CZR52072.1"/>
    <property type="molecule type" value="Genomic_DNA"/>
</dbReference>
<comment type="similarity">
    <text evidence="1">Belongs to the complex I NDUFA12 subunit family.</text>
</comment>
<reference evidence="3 4" key="1">
    <citation type="submission" date="2016-03" db="EMBL/GenBank/DDBJ databases">
        <authorList>
            <person name="Ploux O."/>
        </authorList>
    </citation>
    <scope>NUCLEOTIDE SEQUENCE [LARGE SCALE GENOMIC DNA]</scope>
    <source>
        <strain evidence="3 4">UAMH 11012</strain>
    </source>
</reference>
<accession>A0A1L7WH21</accession>